<dbReference type="PRINTS" id="PR00455">
    <property type="entry name" value="HTHTETR"/>
</dbReference>
<dbReference type="PANTHER" id="PTHR30055:SF200">
    <property type="entry name" value="HTH-TYPE TRANSCRIPTIONAL REPRESSOR BDCR"/>
    <property type="match status" value="1"/>
</dbReference>
<evidence type="ECO:0000256" key="2">
    <source>
        <dbReference type="SAM" id="MobiDB-lite"/>
    </source>
</evidence>
<dbReference type="OrthoDB" id="1669699at2"/>
<dbReference type="SUPFAM" id="SSF46689">
    <property type="entry name" value="Homeodomain-like"/>
    <property type="match status" value="1"/>
</dbReference>
<evidence type="ECO:0000313" key="3">
    <source>
        <dbReference type="EMBL" id="SDI52186.1"/>
    </source>
</evidence>
<reference evidence="3 4" key="1">
    <citation type="submission" date="2016-10" db="EMBL/GenBank/DDBJ databases">
        <authorList>
            <person name="de Groot N.N."/>
        </authorList>
    </citation>
    <scope>NUCLEOTIDE SEQUENCE [LARGE SCALE GENOMIC DNA]</scope>
    <source>
        <strain evidence="3 4">DSM 44892</strain>
    </source>
</reference>
<sequence>MGATPADTTSTGSAPETSEEASSEDRLLRAATDLFSDVGYEATRTRDISTRAGMSPAALYVHFPSKEELLFRLILRSTERSLAIVTDAVEAHTEPVDRIRALVREFSKVHATKYQRARIAQYERRHLTPEHREAVSEIRRQIRLVTLRELQAGIDRGDFLVDDPRVAGLAIMSLCADICRWYRPDGEFTPDELGNINADLVLRILRVPGY</sequence>
<keyword evidence="4" id="KW-1185">Reference proteome</keyword>
<dbReference type="GO" id="GO:0000976">
    <property type="term" value="F:transcription cis-regulatory region binding"/>
    <property type="evidence" value="ECO:0007669"/>
    <property type="project" value="TreeGrafter"/>
</dbReference>
<dbReference type="InterPro" id="IPR036271">
    <property type="entry name" value="Tet_transcr_reg_TetR-rel_C_sf"/>
</dbReference>
<dbReference type="InterPro" id="IPR050109">
    <property type="entry name" value="HTH-type_TetR-like_transc_reg"/>
</dbReference>
<dbReference type="InterPro" id="IPR001647">
    <property type="entry name" value="HTH_TetR"/>
</dbReference>
<dbReference type="EMBL" id="FNDN01000008">
    <property type="protein sequence ID" value="SDI52186.1"/>
    <property type="molecule type" value="Genomic_DNA"/>
</dbReference>
<accession>A0A1G8L960</accession>
<protein>
    <submittedName>
        <fullName evidence="3">DNA-binding transcriptional regulator, AcrR family</fullName>
    </submittedName>
</protein>
<dbReference type="Pfam" id="PF00440">
    <property type="entry name" value="TetR_N"/>
    <property type="match status" value="1"/>
</dbReference>
<dbReference type="RefSeq" id="WP_072738550.1">
    <property type="nucleotide sequence ID" value="NZ_CP048813.1"/>
</dbReference>
<dbReference type="PROSITE" id="PS50977">
    <property type="entry name" value="HTH_TETR_2"/>
    <property type="match status" value="1"/>
</dbReference>
<dbReference type="Pfam" id="PF17932">
    <property type="entry name" value="TetR_C_24"/>
    <property type="match status" value="1"/>
</dbReference>
<dbReference type="Proteomes" id="UP000183263">
    <property type="component" value="Unassembled WGS sequence"/>
</dbReference>
<organism evidence="3 4">
    <name type="scientific">Rhodococcus triatomae</name>
    <dbReference type="NCBI Taxonomy" id="300028"/>
    <lineage>
        <taxon>Bacteria</taxon>
        <taxon>Bacillati</taxon>
        <taxon>Actinomycetota</taxon>
        <taxon>Actinomycetes</taxon>
        <taxon>Mycobacteriales</taxon>
        <taxon>Nocardiaceae</taxon>
        <taxon>Rhodococcus</taxon>
    </lineage>
</organism>
<dbReference type="SUPFAM" id="SSF48498">
    <property type="entry name" value="Tetracyclin repressor-like, C-terminal domain"/>
    <property type="match status" value="1"/>
</dbReference>
<dbReference type="Gene3D" id="1.10.357.10">
    <property type="entry name" value="Tetracycline Repressor, domain 2"/>
    <property type="match status" value="1"/>
</dbReference>
<gene>
    <name evidence="3" type="ORF">SAMN05444695_108101</name>
</gene>
<feature type="region of interest" description="Disordered" evidence="2">
    <location>
        <begin position="1"/>
        <end position="26"/>
    </location>
</feature>
<dbReference type="AlphaFoldDB" id="A0A1G8L960"/>
<keyword evidence="1 3" id="KW-0238">DNA-binding</keyword>
<name>A0A1G8L960_9NOCA</name>
<evidence type="ECO:0000313" key="4">
    <source>
        <dbReference type="Proteomes" id="UP000183263"/>
    </source>
</evidence>
<dbReference type="GO" id="GO:0003700">
    <property type="term" value="F:DNA-binding transcription factor activity"/>
    <property type="evidence" value="ECO:0007669"/>
    <property type="project" value="TreeGrafter"/>
</dbReference>
<proteinExistence type="predicted"/>
<evidence type="ECO:0000256" key="1">
    <source>
        <dbReference type="ARBA" id="ARBA00023125"/>
    </source>
</evidence>
<dbReference type="InterPro" id="IPR009057">
    <property type="entry name" value="Homeodomain-like_sf"/>
</dbReference>
<dbReference type="PANTHER" id="PTHR30055">
    <property type="entry name" value="HTH-TYPE TRANSCRIPTIONAL REGULATOR RUTR"/>
    <property type="match status" value="1"/>
</dbReference>
<dbReference type="InterPro" id="IPR041490">
    <property type="entry name" value="KstR2_TetR_C"/>
</dbReference>